<evidence type="ECO:0000256" key="12">
    <source>
        <dbReference type="SAM" id="Phobius"/>
    </source>
</evidence>
<keyword evidence="10 12" id="KW-1133">Transmembrane helix</keyword>
<dbReference type="GO" id="GO:0006511">
    <property type="term" value="P:ubiquitin-dependent protein catabolic process"/>
    <property type="evidence" value="ECO:0007669"/>
    <property type="project" value="TreeGrafter"/>
</dbReference>
<proteinExistence type="predicted"/>
<reference evidence="13" key="1">
    <citation type="submission" date="2018-02" db="EMBL/GenBank/DDBJ databases">
        <title>Rhizophora mucronata_Transcriptome.</title>
        <authorList>
            <person name="Meera S.P."/>
            <person name="Sreeshan A."/>
            <person name="Augustine A."/>
        </authorList>
    </citation>
    <scope>NUCLEOTIDE SEQUENCE</scope>
    <source>
        <tissue evidence="13">Leaf</tissue>
    </source>
</reference>
<dbReference type="GO" id="GO:0000325">
    <property type="term" value="C:plant-type vacuole"/>
    <property type="evidence" value="ECO:0007669"/>
    <property type="project" value="TreeGrafter"/>
</dbReference>
<evidence type="ECO:0000256" key="8">
    <source>
        <dbReference type="ARBA" id="ARBA00022786"/>
    </source>
</evidence>
<dbReference type="GO" id="GO:0008270">
    <property type="term" value="F:zinc ion binding"/>
    <property type="evidence" value="ECO:0007669"/>
    <property type="project" value="UniProtKB-KW"/>
</dbReference>
<keyword evidence="11 12" id="KW-0472">Membrane</keyword>
<dbReference type="GO" id="GO:0061630">
    <property type="term" value="F:ubiquitin protein ligase activity"/>
    <property type="evidence" value="ECO:0007669"/>
    <property type="project" value="UniProtKB-EC"/>
</dbReference>
<dbReference type="EC" id="2.3.2.27" evidence="3"/>
<sequence>MKNLTIFCVSFSMIKRLETINTMVSSIWWLIGFYWIVAGGQALLQDAPRLYWLTVVFLAFDVFFIIFCIGMASVVFLAVFCCIPILAVAYAVAIRKGASEDDIRSLPKYKYRQEGQFNTLEDDRKQEVLGVRVRSGDANPINELFLLPEDSVSVT</sequence>
<comment type="subcellular location">
    <subcellularLocation>
        <location evidence="2">Membrane</location>
        <topology evidence="2">Multi-pass membrane protein</topology>
    </subcellularLocation>
</comment>
<dbReference type="PANTHER" id="PTHR45977:SF19">
    <property type="entry name" value="RING-TYPE DOMAIN-CONTAINING PROTEIN"/>
    <property type="match status" value="1"/>
</dbReference>
<feature type="transmembrane region" description="Helical" evidence="12">
    <location>
        <begin position="26"/>
        <end position="44"/>
    </location>
</feature>
<evidence type="ECO:0000256" key="11">
    <source>
        <dbReference type="ARBA" id="ARBA00023136"/>
    </source>
</evidence>
<accession>A0A2P2JS93</accession>
<keyword evidence="8" id="KW-0833">Ubl conjugation pathway</keyword>
<protein>
    <recommendedName>
        <fullName evidence="3">RING-type E3 ubiquitin transferase</fullName>
        <ecNumber evidence="3">2.3.2.27</ecNumber>
    </recommendedName>
</protein>
<dbReference type="GO" id="GO:0016567">
    <property type="term" value="P:protein ubiquitination"/>
    <property type="evidence" value="ECO:0007669"/>
    <property type="project" value="TreeGrafter"/>
</dbReference>
<dbReference type="PANTHER" id="PTHR45977">
    <property type="entry name" value="TARGET OF ERK KINASE MPK-1"/>
    <property type="match status" value="1"/>
</dbReference>
<name>A0A2P2JS93_RHIMU</name>
<evidence type="ECO:0000256" key="2">
    <source>
        <dbReference type="ARBA" id="ARBA00004141"/>
    </source>
</evidence>
<dbReference type="AlphaFoldDB" id="A0A2P2JS93"/>
<evidence type="ECO:0000256" key="1">
    <source>
        <dbReference type="ARBA" id="ARBA00000900"/>
    </source>
</evidence>
<dbReference type="GO" id="GO:0016020">
    <property type="term" value="C:membrane"/>
    <property type="evidence" value="ECO:0007669"/>
    <property type="project" value="UniProtKB-SubCell"/>
</dbReference>
<evidence type="ECO:0000256" key="10">
    <source>
        <dbReference type="ARBA" id="ARBA00022989"/>
    </source>
</evidence>
<feature type="transmembrane region" description="Helical" evidence="12">
    <location>
        <begin position="75"/>
        <end position="94"/>
    </location>
</feature>
<evidence type="ECO:0000256" key="6">
    <source>
        <dbReference type="ARBA" id="ARBA00022723"/>
    </source>
</evidence>
<evidence type="ECO:0000256" key="3">
    <source>
        <dbReference type="ARBA" id="ARBA00012483"/>
    </source>
</evidence>
<keyword evidence="6" id="KW-0479">Metal-binding</keyword>
<comment type="catalytic activity">
    <reaction evidence="1">
        <text>S-ubiquitinyl-[E2 ubiquitin-conjugating enzyme]-L-cysteine + [acceptor protein]-L-lysine = [E2 ubiquitin-conjugating enzyme]-L-cysteine + N(6)-ubiquitinyl-[acceptor protein]-L-lysine.</text>
        <dbReference type="EC" id="2.3.2.27"/>
    </reaction>
</comment>
<evidence type="ECO:0000256" key="5">
    <source>
        <dbReference type="ARBA" id="ARBA00022692"/>
    </source>
</evidence>
<evidence type="ECO:0000313" key="13">
    <source>
        <dbReference type="EMBL" id="MBW96346.1"/>
    </source>
</evidence>
<keyword evidence="9" id="KW-0862">Zinc</keyword>
<evidence type="ECO:0000256" key="7">
    <source>
        <dbReference type="ARBA" id="ARBA00022771"/>
    </source>
</evidence>
<evidence type="ECO:0000256" key="4">
    <source>
        <dbReference type="ARBA" id="ARBA00022679"/>
    </source>
</evidence>
<keyword evidence="7" id="KW-0863">Zinc-finger</keyword>
<keyword evidence="5 12" id="KW-0812">Transmembrane</keyword>
<keyword evidence="4" id="KW-0808">Transferase</keyword>
<organism evidence="13">
    <name type="scientific">Rhizophora mucronata</name>
    <name type="common">Asiatic mangrove</name>
    <dbReference type="NCBI Taxonomy" id="61149"/>
    <lineage>
        <taxon>Eukaryota</taxon>
        <taxon>Viridiplantae</taxon>
        <taxon>Streptophyta</taxon>
        <taxon>Embryophyta</taxon>
        <taxon>Tracheophyta</taxon>
        <taxon>Spermatophyta</taxon>
        <taxon>Magnoliopsida</taxon>
        <taxon>eudicotyledons</taxon>
        <taxon>Gunneridae</taxon>
        <taxon>Pentapetalae</taxon>
        <taxon>rosids</taxon>
        <taxon>fabids</taxon>
        <taxon>Malpighiales</taxon>
        <taxon>Rhizophoraceae</taxon>
        <taxon>Rhizophora</taxon>
    </lineage>
</organism>
<evidence type="ECO:0000256" key="9">
    <source>
        <dbReference type="ARBA" id="ARBA00022833"/>
    </source>
</evidence>
<dbReference type="EMBL" id="GGEC01015863">
    <property type="protein sequence ID" value="MBW96346.1"/>
    <property type="molecule type" value="Transcribed_RNA"/>
</dbReference>